<evidence type="ECO:0000313" key="2">
    <source>
        <dbReference type="Proteomes" id="UP000006038"/>
    </source>
</evidence>
<protein>
    <submittedName>
        <fullName evidence="1">Uncharacterized protein</fullName>
    </submittedName>
</protein>
<dbReference type="EnsemblPlants" id="OB01G27940.1">
    <property type="protein sequence ID" value="OB01G27940.1"/>
    <property type="gene ID" value="OB01G27940"/>
</dbReference>
<organism evidence="1">
    <name type="scientific">Oryza brachyantha</name>
    <name type="common">malo sina</name>
    <dbReference type="NCBI Taxonomy" id="4533"/>
    <lineage>
        <taxon>Eukaryota</taxon>
        <taxon>Viridiplantae</taxon>
        <taxon>Streptophyta</taxon>
        <taxon>Embryophyta</taxon>
        <taxon>Tracheophyta</taxon>
        <taxon>Spermatophyta</taxon>
        <taxon>Magnoliopsida</taxon>
        <taxon>Liliopsida</taxon>
        <taxon>Poales</taxon>
        <taxon>Poaceae</taxon>
        <taxon>BOP clade</taxon>
        <taxon>Oryzoideae</taxon>
        <taxon>Oryzeae</taxon>
        <taxon>Oryzinae</taxon>
        <taxon>Oryza</taxon>
    </lineage>
</organism>
<sequence length="197" mass="21927">MDWRTDKRGSGKGKRAICAREGRLDEALAAVVRLARDSPGDSRPRFAAAALCVLHGRSGTAFEWIKSVPHKASSPESAQFFETILLAMPGSSPHKLEEDINWMWLVTNIAYVPADEWLSRKMEEAGRSSLEKLEIAVLRVLLRRLVKPKKKRRATATRLSPSNLNKLRGLHGILRAKVRPLLLDAASHEPPDTSSPH</sequence>
<evidence type="ECO:0000313" key="1">
    <source>
        <dbReference type="EnsemblPlants" id="OB01G27940.1"/>
    </source>
</evidence>
<accession>J3L0N8</accession>
<name>J3L0N8_ORYBR</name>
<keyword evidence="2" id="KW-1185">Reference proteome</keyword>
<reference evidence="1" key="2">
    <citation type="submission" date="2013-04" db="UniProtKB">
        <authorList>
            <consortium name="EnsemblPlants"/>
        </authorList>
    </citation>
    <scope>IDENTIFICATION</scope>
</reference>
<dbReference type="Gramene" id="OB01G27940.1">
    <property type="protein sequence ID" value="OB01G27940.1"/>
    <property type="gene ID" value="OB01G27940"/>
</dbReference>
<reference evidence="1" key="1">
    <citation type="journal article" date="2013" name="Nat. Commun.">
        <title>Whole-genome sequencing of Oryza brachyantha reveals mechanisms underlying Oryza genome evolution.</title>
        <authorList>
            <person name="Chen J."/>
            <person name="Huang Q."/>
            <person name="Gao D."/>
            <person name="Wang J."/>
            <person name="Lang Y."/>
            <person name="Liu T."/>
            <person name="Li B."/>
            <person name="Bai Z."/>
            <person name="Luis Goicoechea J."/>
            <person name="Liang C."/>
            <person name="Chen C."/>
            <person name="Zhang W."/>
            <person name="Sun S."/>
            <person name="Liao Y."/>
            <person name="Zhang X."/>
            <person name="Yang L."/>
            <person name="Song C."/>
            <person name="Wang M."/>
            <person name="Shi J."/>
            <person name="Liu G."/>
            <person name="Liu J."/>
            <person name="Zhou H."/>
            <person name="Zhou W."/>
            <person name="Yu Q."/>
            <person name="An N."/>
            <person name="Chen Y."/>
            <person name="Cai Q."/>
            <person name="Wang B."/>
            <person name="Liu B."/>
            <person name="Min J."/>
            <person name="Huang Y."/>
            <person name="Wu H."/>
            <person name="Li Z."/>
            <person name="Zhang Y."/>
            <person name="Yin Y."/>
            <person name="Song W."/>
            <person name="Jiang J."/>
            <person name="Jackson S.A."/>
            <person name="Wing R.A."/>
            <person name="Wang J."/>
            <person name="Chen M."/>
        </authorList>
    </citation>
    <scope>NUCLEOTIDE SEQUENCE [LARGE SCALE GENOMIC DNA]</scope>
    <source>
        <strain evidence="1">cv. IRGC 101232</strain>
    </source>
</reference>
<dbReference type="AlphaFoldDB" id="J3L0N8"/>
<dbReference type="HOGENOM" id="CLU_1386083_0_0_1"/>
<proteinExistence type="predicted"/>
<dbReference type="Proteomes" id="UP000006038">
    <property type="component" value="Chromosome 1"/>
</dbReference>